<organism evidence="2 3">
    <name type="scientific">Angustibacter luteus</name>
    <dbReference type="NCBI Taxonomy" id="658456"/>
    <lineage>
        <taxon>Bacteria</taxon>
        <taxon>Bacillati</taxon>
        <taxon>Actinomycetota</taxon>
        <taxon>Actinomycetes</taxon>
        <taxon>Kineosporiales</taxon>
        <taxon>Kineosporiaceae</taxon>
    </lineage>
</organism>
<dbReference type="EMBL" id="JBHSRD010000004">
    <property type="protein sequence ID" value="MFC6007574.1"/>
    <property type="molecule type" value="Genomic_DNA"/>
</dbReference>
<feature type="compositionally biased region" description="Basic and acidic residues" evidence="1">
    <location>
        <begin position="190"/>
        <end position="213"/>
    </location>
</feature>
<evidence type="ECO:0000313" key="2">
    <source>
        <dbReference type="EMBL" id="MFC6007574.1"/>
    </source>
</evidence>
<comment type="caution">
    <text evidence="2">The sequence shown here is derived from an EMBL/GenBank/DDBJ whole genome shotgun (WGS) entry which is preliminary data.</text>
</comment>
<feature type="region of interest" description="Disordered" evidence="1">
    <location>
        <begin position="163"/>
        <end position="248"/>
    </location>
</feature>
<feature type="region of interest" description="Disordered" evidence="1">
    <location>
        <begin position="266"/>
        <end position="301"/>
    </location>
</feature>
<evidence type="ECO:0000313" key="3">
    <source>
        <dbReference type="Proteomes" id="UP001596189"/>
    </source>
</evidence>
<sequence>MDIEAVVDELYRLPPDEFTGRRDELAADAKADGDAALAKQVKALRRPTASAALMNQLARDESDSLADYLELGEQLREAQANLSGDDLRRLGQERQRAAATLVKRAVLLSAGPVSPAVCGELDATLLAAVADPAAGQAVVSGALTRALSYAGLGEVDITAATATPLSSTSPAPRTTSGGPPPSPAPASGDGTRRRSKEDQLAERRTAADERLSQAEEDIREAARAVQASMQAELDAEQAQQTAEREVEDLREKLTQARFAVRAAQQQLTTAHSDRATAERAVSAAEKARDKAKRQRDILGED</sequence>
<dbReference type="Proteomes" id="UP001596189">
    <property type="component" value="Unassembled WGS sequence"/>
</dbReference>
<evidence type="ECO:0000256" key="1">
    <source>
        <dbReference type="SAM" id="MobiDB-lite"/>
    </source>
</evidence>
<accession>A0ABW1JE39</accession>
<evidence type="ECO:0008006" key="4">
    <source>
        <dbReference type="Google" id="ProtNLM"/>
    </source>
</evidence>
<reference evidence="3" key="1">
    <citation type="journal article" date="2019" name="Int. J. Syst. Evol. Microbiol.">
        <title>The Global Catalogue of Microorganisms (GCM) 10K type strain sequencing project: providing services to taxonomists for standard genome sequencing and annotation.</title>
        <authorList>
            <consortium name="The Broad Institute Genomics Platform"/>
            <consortium name="The Broad Institute Genome Sequencing Center for Infectious Disease"/>
            <person name="Wu L."/>
            <person name="Ma J."/>
        </authorList>
    </citation>
    <scope>NUCLEOTIDE SEQUENCE [LARGE SCALE GENOMIC DNA]</scope>
    <source>
        <strain evidence="3">KACC 14249</strain>
    </source>
</reference>
<dbReference type="RefSeq" id="WP_345715746.1">
    <property type="nucleotide sequence ID" value="NZ_BAABFP010000002.1"/>
</dbReference>
<gene>
    <name evidence="2" type="ORF">ACFQDO_10585</name>
</gene>
<name>A0ABW1JE39_9ACTN</name>
<proteinExistence type="predicted"/>
<keyword evidence="3" id="KW-1185">Reference proteome</keyword>
<protein>
    <recommendedName>
        <fullName evidence="4">Transposase</fullName>
    </recommendedName>
</protein>
<feature type="compositionally biased region" description="Low complexity" evidence="1">
    <location>
        <begin position="163"/>
        <end position="177"/>
    </location>
</feature>